<proteinExistence type="predicted"/>
<reference evidence="2" key="1">
    <citation type="journal article" date="2019" name="Int. J. Syst. Evol. Microbiol.">
        <title>The Global Catalogue of Microorganisms (GCM) 10K type strain sequencing project: providing services to taxonomists for standard genome sequencing and annotation.</title>
        <authorList>
            <consortium name="The Broad Institute Genomics Platform"/>
            <consortium name="The Broad Institute Genome Sequencing Center for Infectious Disease"/>
            <person name="Wu L."/>
            <person name="Ma J."/>
        </authorList>
    </citation>
    <scope>NUCLEOTIDE SEQUENCE [LARGE SCALE GENOMIC DNA]</scope>
    <source>
        <strain evidence="2">JCM 16545</strain>
    </source>
</reference>
<gene>
    <name evidence="1" type="ORF">ACFSQZ_03255</name>
</gene>
<keyword evidence="2" id="KW-1185">Reference proteome</keyword>
<dbReference type="EMBL" id="JBHUJC010000010">
    <property type="protein sequence ID" value="MFD2275477.1"/>
    <property type="molecule type" value="Genomic_DNA"/>
</dbReference>
<accession>A0ABW5DYS7</accession>
<dbReference type="RefSeq" id="WP_377092697.1">
    <property type="nucleotide sequence ID" value="NZ_JBHSJM010000001.1"/>
</dbReference>
<comment type="caution">
    <text evidence="1">The sequence shown here is derived from an EMBL/GenBank/DDBJ whole genome shotgun (WGS) entry which is preliminary data.</text>
</comment>
<evidence type="ECO:0000313" key="2">
    <source>
        <dbReference type="Proteomes" id="UP001597297"/>
    </source>
</evidence>
<evidence type="ECO:0000313" key="1">
    <source>
        <dbReference type="EMBL" id="MFD2275477.1"/>
    </source>
</evidence>
<protein>
    <submittedName>
        <fullName evidence="1">Uncharacterized protein</fullName>
    </submittedName>
</protein>
<dbReference type="Proteomes" id="UP001597297">
    <property type="component" value="Unassembled WGS sequence"/>
</dbReference>
<name>A0ABW5DYS7_9BACT</name>
<sequence length="89" mass="9574">MGRYNQTIQAADLDGGNWELPIPVESFELGMTLFGDAGGGTFTLEDSDGDVLETLTPPYQGGKMPVDTIVYARLTGATNPDLRFKAVTF</sequence>
<organism evidence="1 2">
    <name type="scientific">Rubritalea spongiae</name>
    <dbReference type="NCBI Taxonomy" id="430797"/>
    <lineage>
        <taxon>Bacteria</taxon>
        <taxon>Pseudomonadati</taxon>
        <taxon>Verrucomicrobiota</taxon>
        <taxon>Verrucomicrobiia</taxon>
        <taxon>Verrucomicrobiales</taxon>
        <taxon>Rubritaleaceae</taxon>
        <taxon>Rubritalea</taxon>
    </lineage>
</organism>